<dbReference type="SUPFAM" id="SSF101941">
    <property type="entry name" value="NAC domain"/>
    <property type="match status" value="1"/>
</dbReference>
<evidence type="ECO:0000259" key="7">
    <source>
        <dbReference type="PROSITE" id="PS50158"/>
    </source>
</evidence>
<dbReference type="GO" id="GO:0006355">
    <property type="term" value="P:regulation of DNA-templated transcription"/>
    <property type="evidence" value="ECO:0007669"/>
    <property type="project" value="InterPro"/>
</dbReference>
<feature type="region of interest" description="Disordered" evidence="6">
    <location>
        <begin position="322"/>
        <end position="343"/>
    </location>
</feature>
<dbReference type="PANTHER" id="PTHR31286">
    <property type="entry name" value="GLYCINE-RICH CELL WALL STRUCTURAL PROTEIN 1.8-LIKE"/>
    <property type="match status" value="1"/>
</dbReference>
<evidence type="ECO:0000313" key="10">
    <source>
        <dbReference type="Proteomes" id="UP000594261"/>
    </source>
</evidence>
<evidence type="ECO:0000256" key="3">
    <source>
        <dbReference type="ARBA" id="ARBA00023163"/>
    </source>
</evidence>
<feature type="region of interest" description="Disordered" evidence="6">
    <location>
        <begin position="115"/>
        <end position="144"/>
    </location>
</feature>
<proteinExistence type="predicted"/>
<dbReference type="InterPro" id="IPR025836">
    <property type="entry name" value="Zn_knuckle_CX2CX4HX4C"/>
</dbReference>
<dbReference type="EMBL" id="LRBV02000004">
    <property type="status" value="NOT_ANNOTATED_CDS"/>
    <property type="molecule type" value="Genomic_DNA"/>
</dbReference>
<dbReference type="InterPro" id="IPR001878">
    <property type="entry name" value="Znf_CCHC"/>
</dbReference>
<evidence type="ECO:0000313" key="9">
    <source>
        <dbReference type="EnsemblPlants" id="QL04p042331:mrna:CDS:2"/>
    </source>
</evidence>
<evidence type="ECO:0000256" key="6">
    <source>
        <dbReference type="SAM" id="MobiDB-lite"/>
    </source>
</evidence>
<dbReference type="AlphaFoldDB" id="A0A7N2LHU0"/>
<evidence type="ECO:0000256" key="5">
    <source>
        <dbReference type="PROSITE-ProRule" id="PRU00047"/>
    </source>
</evidence>
<dbReference type="EnsemblPlants" id="QL04p042331:mrna">
    <property type="protein sequence ID" value="QL04p042331:mrna:CDS:2"/>
    <property type="gene ID" value="QL04p042331"/>
</dbReference>
<dbReference type="Pfam" id="PF02365">
    <property type="entry name" value="NAM"/>
    <property type="match status" value="1"/>
</dbReference>
<dbReference type="GO" id="GO:0008270">
    <property type="term" value="F:zinc ion binding"/>
    <property type="evidence" value="ECO:0007669"/>
    <property type="project" value="UniProtKB-KW"/>
</dbReference>
<keyword evidence="5" id="KW-0862">Zinc</keyword>
<dbReference type="Proteomes" id="UP000594261">
    <property type="component" value="Chromosome 4"/>
</dbReference>
<evidence type="ECO:0000256" key="4">
    <source>
        <dbReference type="ARBA" id="ARBA00023242"/>
    </source>
</evidence>
<dbReference type="Gene3D" id="2.170.150.80">
    <property type="entry name" value="NAC domain"/>
    <property type="match status" value="1"/>
</dbReference>
<reference evidence="9 10" key="1">
    <citation type="journal article" date="2016" name="G3 (Bethesda)">
        <title>First Draft Assembly and Annotation of the Genome of a California Endemic Oak Quercus lobata Nee (Fagaceae).</title>
        <authorList>
            <person name="Sork V.L."/>
            <person name="Fitz-Gibbon S.T."/>
            <person name="Puiu D."/>
            <person name="Crepeau M."/>
            <person name="Gugger P.F."/>
            <person name="Sherman R."/>
            <person name="Stevens K."/>
            <person name="Langley C.H."/>
            <person name="Pellegrini M."/>
            <person name="Salzberg S.L."/>
        </authorList>
    </citation>
    <scope>NUCLEOTIDE SEQUENCE [LARGE SCALE GENOMIC DNA]</scope>
    <source>
        <strain evidence="9 10">cv. SW786</strain>
    </source>
</reference>
<dbReference type="InParanoid" id="A0A7N2LHU0"/>
<feature type="domain" description="NAC" evidence="8">
    <location>
        <begin position="85"/>
        <end position="236"/>
    </location>
</feature>
<dbReference type="InterPro" id="IPR040256">
    <property type="entry name" value="At4g02000-like"/>
</dbReference>
<protein>
    <recommendedName>
        <fullName evidence="11">CCHC-type domain-containing protein</fullName>
    </recommendedName>
</protein>
<feature type="domain" description="CCHC-type" evidence="7">
    <location>
        <begin position="71"/>
        <end position="86"/>
    </location>
</feature>
<keyword evidence="1" id="KW-0805">Transcription regulation</keyword>
<keyword evidence="10" id="KW-1185">Reference proteome</keyword>
<keyword evidence="5" id="KW-0863">Zinc-finger</keyword>
<feature type="compositionally biased region" description="Polar residues" evidence="6">
    <location>
        <begin position="115"/>
        <end position="125"/>
    </location>
</feature>
<keyword evidence="3" id="KW-0804">Transcription</keyword>
<dbReference type="PROSITE" id="PS51005">
    <property type="entry name" value="NAC"/>
    <property type="match status" value="1"/>
</dbReference>
<dbReference type="GO" id="GO:0003677">
    <property type="term" value="F:DNA binding"/>
    <property type="evidence" value="ECO:0007669"/>
    <property type="project" value="UniProtKB-KW"/>
</dbReference>
<feature type="compositionally biased region" description="Acidic residues" evidence="6">
    <location>
        <begin position="126"/>
        <end position="138"/>
    </location>
</feature>
<dbReference type="InterPro" id="IPR003441">
    <property type="entry name" value="NAC-dom"/>
</dbReference>
<evidence type="ECO:0008006" key="11">
    <source>
        <dbReference type="Google" id="ProtNLM"/>
    </source>
</evidence>
<dbReference type="Gramene" id="QL04p042331:mrna">
    <property type="protein sequence ID" value="QL04p042331:mrna:CDS:2"/>
    <property type="gene ID" value="QL04p042331"/>
</dbReference>
<dbReference type="Pfam" id="PF14392">
    <property type="entry name" value="zf-CCHC_4"/>
    <property type="match status" value="1"/>
</dbReference>
<dbReference type="PANTHER" id="PTHR31286:SF167">
    <property type="entry name" value="OS09G0268800 PROTEIN"/>
    <property type="match status" value="1"/>
</dbReference>
<keyword evidence="2" id="KW-0238">DNA-binding</keyword>
<keyword evidence="5" id="KW-0479">Metal-binding</keyword>
<dbReference type="PROSITE" id="PS50158">
    <property type="entry name" value="ZF_CCHC"/>
    <property type="match status" value="1"/>
</dbReference>
<accession>A0A7N2LHU0</accession>
<evidence type="ECO:0000256" key="1">
    <source>
        <dbReference type="ARBA" id="ARBA00023015"/>
    </source>
</evidence>
<keyword evidence="4" id="KW-0539">Nucleus</keyword>
<evidence type="ECO:0000259" key="8">
    <source>
        <dbReference type="PROSITE" id="PS51005"/>
    </source>
</evidence>
<sequence>MNTTVGNHIAKEIGTPLLIDAPRSGLAWGPFLRMRMDIDISKPLMRGKMVHIEDMEDGWFHFKYERLPIFCYRCRILGHQERECPSTRRGCISADEDDLQYGPWLRVVGPKAVKSKTSFSQPNTDEASDEENLETEGNDGDRDQSTSYLQVLNLPSVRTANPQAAMGLGSWLEKSKPKRIYDSQGNVIGIDRMLSFKAKDLHSAKLNKTNWIMHEFSLANQEFGRINTVLCVIYKLNKGSGSDCEEANGRGLKRAFSSTSAGEEFSCFNTNAAAVISLEPEPEPEPMMPSADDEAFAAWVSGCFSSTAAVAEEASTFNTTGVMSHGQEDAQAQEHKKRRLLHG</sequence>
<evidence type="ECO:0000256" key="2">
    <source>
        <dbReference type="ARBA" id="ARBA00023125"/>
    </source>
</evidence>
<dbReference type="InterPro" id="IPR036093">
    <property type="entry name" value="NAC_dom_sf"/>
</dbReference>
<name>A0A7N2LHU0_QUELO</name>
<organism evidence="9 10">
    <name type="scientific">Quercus lobata</name>
    <name type="common">Valley oak</name>
    <dbReference type="NCBI Taxonomy" id="97700"/>
    <lineage>
        <taxon>Eukaryota</taxon>
        <taxon>Viridiplantae</taxon>
        <taxon>Streptophyta</taxon>
        <taxon>Embryophyta</taxon>
        <taxon>Tracheophyta</taxon>
        <taxon>Spermatophyta</taxon>
        <taxon>Magnoliopsida</taxon>
        <taxon>eudicotyledons</taxon>
        <taxon>Gunneridae</taxon>
        <taxon>Pentapetalae</taxon>
        <taxon>rosids</taxon>
        <taxon>fabids</taxon>
        <taxon>Fagales</taxon>
        <taxon>Fagaceae</taxon>
        <taxon>Quercus</taxon>
    </lineage>
</organism>
<reference evidence="9" key="2">
    <citation type="submission" date="2021-01" db="UniProtKB">
        <authorList>
            <consortium name="EnsemblPlants"/>
        </authorList>
    </citation>
    <scope>IDENTIFICATION</scope>
</reference>